<dbReference type="PROSITE" id="PS50975">
    <property type="entry name" value="ATP_GRASP"/>
    <property type="match status" value="1"/>
</dbReference>
<dbReference type="FunFam" id="3.30.1490.20:FF:000003">
    <property type="entry name" value="acetyl-CoA carboxylase isoform X1"/>
    <property type="match status" value="1"/>
</dbReference>
<dbReference type="SMART" id="SM00878">
    <property type="entry name" value="Biotin_carb_C"/>
    <property type="match status" value="1"/>
</dbReference>
<dbReference type="Pfam" id="PF00364">
    <property type="entry name" value="Biotin_lipoyl"/>
    <property type="match status" value="1"/>
</dbReference>
<evidence type="ECO:0000256" key="6">
    <source>
        <dbReference type="ARBA" id="ARBA00022946"/>
    </source>
</evidence>
<keyword evidence="7" id="KW-0496">Mitochondrion</keyword>
<dbReference type="InParanoid" id="A0A2R5GXL7"/>
<comment type="cofactor">
    <cofactor evidence="1">
        <name>biotin</name>
        <dbReference type="ChEBI" id="CHEBI:57586"/>
    </cofactor>
</comment>
<dbReference type="Pfam" id="PF02786">
    <property type="entry name" value="CPSase_L_D2"/>
    <property type="match status" value="1"/>
</dbReference>
<feature type="domain" description="Lipoyl-binding" evidence="10">
    <location>
        <begin position="657"/>
        <end position="732"/>
    </location>
</feature>
<dbReference type="Gene3D" id="3.30.470.20">
    <property type="entry name" value="ATP-grasp fold, B domain"/>
    <property type="match status" value="1"/>
</dbReference>
<dbReference type="GO" id="GO:0005759">
    <property type="term" value="C:mitochondrial matrix"/>
    <property type="evidence" value="ECO:0007669"/>
    <property type="project" value="UniProtKB-SubCell"/>
</dbReference>
<dbReference type="PANTHER" id="PTHR18866:SF33">
    <property type="entry name" value="METHYLCROTONOYL-COA CARBOXYLASE SUBUNIT ALPHA, MITOCHONDRIAL-RELATED"/>
    <property type="match status" value="1"/>
</dbReference>
<keyword evidence="3" id="KW-0436">Ligase</keyword>
<accession>A0A2R5GXL7</accession>
<dbReference type="InterPro" id="IPR050856">
    <property type="entry name" value="Biotin_carboxylase_complex"/>
</dbReference>
<dbReference type="SUPFAM" id="SSF56059">
    <property type="entry name" value="Glutathione synthetase ATP-binding domain-like"/>
    <property type="match status" value="1"/>
</dbReference>
<dbReference type="SUPFAM" id="SSF51230">
    <property type="entry name" value="Single hybrid motif"/>
    <property type="match status" value="1"/>
</dbReference>
<dbReference type="EMBL" id="BEYU01000145">
    <property type="protein sequence ID" value="GBG33161.1"/>
    <property type="molecule type" value="Genomic_DNA"/>
</dbReference>
<dbReference type="InterPro" id="IPR016185">
    <property type="entry name" value="PreATP-grasp_dom_sf"/>
</dbReference>
<dbReference type="Proteomes" id="UP000241890">
    <property type="component" value="Unassembled WGS sequence"/>
</dbReference>
<comment type="subcellular location">
    <subcellularLocation>
        <location evidence="2">Mitochondrion matrix</location>
    </subcellularLocation>
</comment>
<evidence type="ECO:0000259" key="11">
    <source>
        <dbReference type="PROSITE" id="PS50975"/>
    </source>
</evidence>
<dbReference type="InterPro" id="IPR011764">
    <property type="entry name" value="Biotin_carboxylation_dom"/>
</dbReference>
<keyword evidence="6" id="KW-0809">Transit peptide</keyword>
<dbReference type="OrthoDB" id="196847at2759"/>
<keyword evidence="8" id="KW-0092">Biotin</keyword>
<dbReference type="InterPro" id="IPR000089">
    <property type="entry name" value="Biotin_lipoyl"/>
</dbReference>
<dbReference type="InterPro" id="IPR005482">
    <property type="entry name" value="Biotin_COase_C"/>
</dbReference>
<feature type="domain" description="Biotin carboxylation" evidence="12">
    <location>
        <begin position="29"/>
        <end position="485"/>
    </location>
</feature>
<reference evidence="13 14" key="1">
    <citation type="submission" date="2017-12" db="EMBL/GenBank/DDBJ databases">
        <title>Sequencing, de novo assembly and annotation of complete genome of a new Thraustochytrid species, strain FCC1311.</title>
        <authorList>
            <person name="Sedici K."/>
            <person name="Godart F."/>
            <person name="Aiese Cigliano R."/>
            <person name="Sanseverino W."/>
            <person name="Barakat M."/>
            <person name="Ortet P."/>
            <person name="Marechal E."/>
            <person name="Cagnac O."/>
            <person name="Amato A."/>
        </authorList>
    </citation>
    <scope>NUCLEOTIDE SEQUENCE [LARGE SCALE GENOMIC DNA]</scope>
</reference>
<dbReference type="InterPro" id="IPR011054">
    <property type="entry name" value="Rudment_hybrid_motif"/>
</dbReference>
<evidence type="ECO:0000256" key="5">
    <source>
        <dbReference type="ARBA" id="ARBA00022840"/>
    </source>
</evidence>
<gene>
    <name evidence="13" type="ORF">FCC1311_094551</name>
</gene>
<evidence type="ECO:0000256" key="8">
    <source>
        <dbReference type="ARBA" id="ARBA00023267"/>
    </source>
</evidence>
<dbReference type="SUPFAM" id="SSF52440">
    <property type="entry name" value="PreATP-grasp domain"/>
    <property type="match status" value="1"/>
</dbReference>
<dbReference type="AlphaFoldDB" id="A0A2R5GXL7"/>
<sequence>MRRFLQRQLSTAATATANGGAIANESAPMFDKILVANRGEIACRVFRTAKRLGVRTVAVYSDADANAEHVKQADEAYRLGGAAASESYLVGEKICEIAKACGAQGIHPGYGFLSENSGFAELCASNGLTFIGPPPSAIVSMGSKSESKNIMEAAKVPCTPGYHGEDQTLETLVEAAKKIGFPVMLKAVMGGGGKGMRVVEREEDLAENIEACQREALASFGDERILIEKFLRKPRHIELQVFADTFGNTVHLYERDCSVQRRHQKVLEEAPAPGMPEALREKMGSAAVAAAKAVGYVGAGTVEFMVDADQGEMTADSPFYFMEMNTRLQVEHPVTEMVTNVDLVEWQLRVASGQPLPVKDQSEVRLGGHSIEARVYAESPGAGFLPGSGKIRHLREPQLTDPRQLRIETGVSEGDTVSVFYDPMISKVVVHGPDRRAALRQLDFALNQYRVVGVPTNIEFLLSCLRHQAFQDGGVGTDFIAKYQDELLGQPPGVEADARAAALAVAARALMAAPTASPVPLPYGFRLSGPMQQRIALDLITDDGSAARRVDVLATSVETDPRPDASEIAFSVSVSPTLEADANPAEADEPRVVEVLADPRQVGREVLSVTVDGRPTRIAPVIDPKTGDLCLFDASSGVGALPRLLYRVATVPQALGPEAAGLGGAVKAPMPGKIIKVLVSPGDEVTKDQTLIIAESMKMETQLKAPVDGTVQEVNVSAGDFVNDGHVLCVVE</sequence>
<evidence type="ECO:0000259" key="12">
    <source>
        <dbReference type="PROSITE" id="PS50979"/>
    </source>
</evidence>
<dbReference type="PROSITE" id="PS00867">
    <property type="entry name" value="CPSASE_2"/>
    <property type="match status" value="1"/>
</dbReference>
<dbReference type="GO" id="GO:0046872">
    <property type="term" value="F:metal ion binding"/>
    <property type="evidence" value="ECO:0007669"/>
    <property type="project" value="InterPro"/>
</dbReference>
<dbReference type="InterPro" id="IPR005481">
    <property type="entry name" value="BC-like_N"/>
</dbReference>
<keyword evidence="5 9" id="KW-0067">ATP-binding</keyword>
<comment type="caution">
    <text evidence="13">The sequence shown here is derived from an EMBL/GenBank/DDBJ whole genome shotgun (WGS) entry which is preliminary data.</text>
</comment>
<dbReference type="CDD" id="cd06850">
    <property type="entry name" value="biotinyl_domain"/>
    <property type="match status" value="1"/>
</dbReference>
<evidence type="ECO:0000313" key="14">
    <source>
        <dbReference type="Proteomes" id="UP000241890"/>
    </source>
</evidence>
<dbReference type="PANTHER" id="PTHR18866">
    <property type="entry name" value="CARBOXYLASE:PYRUVATE/ACETYL-COA/PROPIONYL-COA CARBOXYLASE"/>
    <property type="match status" value="1"/>
</dbReference>
<evidence type="ECO:0000259" key="10">
    <source>
        <dbReference type="PROSITE" id="PS50968"/>
    </source>
</evidence>
<evidence type="ECO:0000313" key="13">
    <source>
        <dbReference type="EMBL" id="GBG33161.1"/>
    </source>
</evidence>
<dbReference type="InterPro" id="IPR005479">
    <property type="entry name" value="CPAse_ATP-bd"/>
</dbReference>
<dbReference type="Pfam" id="PF00289">
    <property type="entry name" value="Biotin_carb_N"/>
    <property type="match status" value="1"/>
</dbReference>
<evidence type="ECO:0000256" key="3">
    <source>
        <dbReference type="ARBA" id="ARBA00022598"/>
    </source>
</evidence>
<name>A0A2R5GXL7_9STRA</name>
<evidence type="ECO:0000256" key="9">
    <source>
        <dbReference type="PROSITE-ProRule" id="PRU00409"/>
    </source>
</evidence>
<evidence type="ECO:0000256" key="7">
    <source>
        <dbReference type="ARBA" id="ARBA00023128"/>
    </source>
</evidence>
<protein>
    <submittedName>
        <fullName evidence="13">Methylcrotonoyl-CoA carboxylase subunit alpha, mitochondrial</fullName>
    </submittedName>
</protein>
<proteinExistence type="predicted"/>
<evidence type="ECO:0000256" key="1">
    <source>
        <dbReference type="ARBA" id="ARBA00001953"/>
    </source>
</evidence>
<evidence type="ECO:0000256" key="2">
    <source>
        <dbReference type="ARBA" id="ARBA00004305"/>
    </source>
</evidence>
<dbReference type="Gene3D" id="2.40.50.100">
    <property type="match status" value="1"/>
</dbReference>
<feature type="domain" description="ATP-grasp" evidence="11">
    <location>
        <begin position="148"/>
        <end position="352"/>
    </location>
</feature>
<keyword evidence="14" id="KW-1185">Reference proteome</keyword>
<dbReference type="PROSITE" id="PS50968">
    <property type="entry name" value="BIOTINYL_LIPOYL"/>
    <property type="match status" value="1"/>
</dbReference>
<dbReference type="FunFam" id="2.40.50.100:FF:000003">
    <property type="entry name" value="Acetyl-CoA carboxylase biotin carboxyl carrier protein"/>
    <property type="match status" value="1"/>
</dbReference>
<dbReference type="GO" id="GO:0004485">
    <property type="term" value="F:methylcrotonoyl-CoA carboxylase activity"/>
    <property type="evidence" value="ECO:0007669"/>
    <property type="project" value="TreeGrafter"/>
</dbReference>
<dbReference type="GO" id="GO:0005524">
    <property type="term" value="F:ATP binding"/>
    <property type="evidence" value="ECO:0007669"/>
    <property type="project" value="UniProtKB-UniRule"/>
</dbReference>
<dbReference type="FunFam" id="3.40.50.20:FF:000010">
    <property type="entry name" value="Propionyl-CoA carboxylase subunit alpha"/>
    <property type="match status" value="1"/>
</dbReference>
<dbReference type="SUPFAM" id="SSF51246">
    <property type="entry name" value="Rudiment single hybrid motif"/>
    <property type="match status" value="1"/>
</dbReference>
<organism evidence="13 14">
    <name type="scientific">Hondaea fermentalgiana</name>
    <dbReference type="NCBI Taxonomy" id="2315210"/>
    <lineage>
        <taxon>Eukaryota</taxon>
        <taxon>Sar</taxon>
        <taxon>Stramenopiles</taxon>
        <taxon>Bigyra</taxon>
        <taxon>Labyrinthulomycetes</taxon>
        <taxon>Thraustochytrida</taxon>
        <taxon>Thraustochytriidae</taxon>
        <taxon>Hondaea</taxon>
    </lineage>
</organism>
<dbReference type="InterPro" id="IPR011761">
    <property type="entry name" value="ATP-grasp"/>
</dbReference>
<dbReference type="FunFam" id="3.30.470.20:FF:000028">
    <property type="entry name" value="Methylcrotonoyl-CoA carboxylase subunit alpha, mitochondrial"/>
    <property type="match status" value="1"/>
</dbReference>
<dbReference type="Pfam" id="PF02785">
    <property type="entry name" value="Biotin_carb_C"/>
    <property type="match status" value="1"/>
</dbReference>
<dbReference type="PROSITE" id="PS50979">
    <property type="entry name" value="BC"/>
    <property type="match status" value="1"/>
</dbReference>
<evidence type="ECO:0000256" key="4">
    <source>
        <dbReference type="ARBA" id="ARBA00022741"/>
    </source>
</evidence>
<keyword evidence="4 9" id="KW-0547">Nucleotide-binding</keyword>
<dbReference type="InterPro" id="IPR011053">
    <property type="entry name" value="Single_hybrid_motif"/>
</dbReference>